<dbReference type="InterPro" id="IPR036388">
    <property type="entry name" value="WH-like_DNA-bd_sf"/>
</dbReference>
<dbReference type="AlphaFoldDB" id="A0A1H7J9G3"/>
<dbReference type="Proteomes" id="UP000199256">
    <property type="component" value="Unassembled WGS sequence"/>
</dbReference>
<sequence length="176" mass="19214">MASLRTRIHSSPALRHGSARHADEARVQAIIQQLRVLFRSLQGHSRRIQEDCGVSAAQLWALWEVQLEPGLSVGDLSQRLSIHVSTASNMLDKLERKGLLERQRAGRDQRVVRLFTTPAGQSLLDHAPAPAQGELNRALQALPADSLAALEAGLGDLLDIMETPDEKAALKPIADD</sequence>
<evidence type="ECO:0000256" key="3">
    <source>
        <dbReference type="ARBA" id="ARBA00023163"/>
    </source>
</evidence>
<dbReference type="GO" id="GO:0003677">
    <property type="term" value="F:DNA binding"/>
    <property type="evidence" value="ECO:0007669"/>
    <property type="project" value="UniProtKB-KW"/>
</dbReference>
<dbReference type="InterPro" id="IPR023187">
    <property type="entry name" value="Tscrpt_reg_MarR-type_CS"/>
</dbReference>
<dbReference type="SMART" id="SM00347">
    <property type="entry name" value="HTH_MARR"/>
    <property type="match status" value="1"/>
</dbReference>
<dbReference type="PRINTS" id="PR00598">
    <property type="entry name" value="HTHMARR"/>
</dbReference>
<evidence type="ECO:0000256" key="1">
    <source>
        <dbReference type="ARBA" id="ARBA00023015"/>
    </source>
</evidence>
<dbReference type="PANTHER" id="PTHR33164:SF89">
    <property type="entry name" value="MARR FAMILY REGULATORY PROTEIN"/>
    <property type="match status" value="1"/>
</dbReference>
<evidence type="ECO:0000256" key="2">
    <source>
        <dbReference type="ARBA" id="ARBA00023125"/>
    </source>
</evidence>
<feature type="region of interest" description="Disordered" evidence="4">
    <location>
        <begin position="1"/>
        <end position="20"/>
    </location>
</feature>
<dbReference type="OrthoDB" id="8911933at2"/>
<dbReference type="Pfam" id="PF12802">
    <property type="entry name" value="MarR_2"/>
    <property type="match status" value="1"/>
</dbReference>
<dbReference type="InterPro" id="IPR039422">
    <property type="entry name" value="MarR/SlyA-like"/>
</dbReference>
<dbReference type="GO" id="GO:0006950">
    <property type="term" value="P:response to stress"/>
    <property type="evidence" value="ECO:0007669"/>
    <property type="project" value="TreeGrafter"/>
</dbReference>
<dbReference type="PROSITE" id="PS01117">
    <property type="entry name" value="HTH_MARR_1"/>
    <property type="match status" value="1"/>
</dbReference>
<protein>
    <submittedName>
        <fullName evidence="6">DNA-binding transcriptional regulator, MarR family</fullName>
    </submittedName>
</protein>
<accession>A0A1H7J9G3</accession>
<keyword evidence="3" id="KW-0804">Transcription</keyword>
<feature type="domain" description="HTH marR-type" evidence="5">
    <location>
        <begin position="27"/>
        <end position="159"/>
    </location>
</feature>
<evidence type="ECO:0000259" key="5">
    <source>
        <dbReference type="PROSITE" id="PS50995"/>
    </source>
</evidence>
<dbReference type="Gene3D" id="1.10.10.10">
    <property type="entry name" value="Winged helix-like DNA-binding domain superfamily/Winged helix DNA-binding domain"/>
    <property type="match status" value="1"/>
</dbReference>
<keyword evidence="7" id="KW-1185">Reference proteome</keyword>
<reference evidence="7" key="1">
    <citation type="submission" date="2016-10" db="EMBL/GenBank/DDBJ databases">
        <authorList>
            <person name="Varghese N."/>
            <person name="Submissions S."/>
        </authorList>
    </citation>
    <scope>NUCLEOTIDE SEQUENCE [LARGE SCALE GENOMIC DNA]</scope>
    <source>
        <strain evidence="7">DSM 241</strain>
    </source>
</reference>
<dbReference type="PANTHER" id="PTHR33164">
    <property type="entry name" value="TRANSCRIPTIONAL REGULATOR, MARR FAMILY"/>
    <property type="match status" value="1"/>
</dbReference>
<dbReference type="RefSeq" id="WP_090251905.1">
    <property type="nucleotide sequence ID" value="NZ_FOAA01000004.1"/>
</dbReference>
<dbReference type="SUPFAM" id="SSF46785">
    <property type="entry name" value="Winged helix' DNA-binding domain"/>
    <property type="match status" value="1"/>
</dbReference>
<dbReference type="InterPro" id="IPR000835">
    <property type="entry name" value="HTH_MarR-typ"/>
</dbReference>
<keyword evidence="1" id="KW-0805">Transcription regulation</keyword>
<dbReference type="PROSITE" id="PS50995">
    <property type="entry name" value="HTH_MARR_2"/>
    <property type="match status" value="1"/>
</dbReference>
<evidence type="ECO:0000313" key="6">
    <source>
        <dbReference type="EMBL" id="SEK71278.1"/>
    </source>
</evidence>
<dbReference type="EMBL" id="FOAA01000004">
    <property type="protein sequence ID" value="SEK71278.1"/>
    <property type="molecule type" value="Genomic_DNA"/>
</dbReference>
<dbReference type="GO" id="GO:0003700">
    <property type="term" value="F:DNA-binding transcription factor activity"/>
    <property type="evidence" value="ECO:0007669"/>
    <property type="project" value="InterPro"/>
</dbReference>
<evidence type="ECO:0000313" key="7">
    <source>
        <dbReference type="Proteomes" id="UP000199256"/>
    </source>
</evidence>
<dbReference type="InterPro" id="IPR036390">
    <property type="entry name" value="WH_DNA-bd_sf"/>
</dbReference>
<organism evidence="6 7">
    <name type="scientific">Ectothiorhodospira marina</name>
    <dbReference type="NCBI Taxonomy" id="1396821"/>
    <lineage>
        <taxon>Bacteria</taxon>
        <taxon>Pseudomonadati</taxon>
        <taxon>Pseudomonadota</taxon>
        <taxon>Gammaproteobacteria</taxon>
        <taxon>Chromatiales</taxon>
        <taxon>Ectothiorhodospiraceae</taxon>
        <taxon>Ectothiorhodospira</taxon>
    </lineage>
</organism>
<dbReference type="STRING" id="1396821.SAMN05444515_104124"/>
<evidence type="ECO:0000256" key="4">
    <source>
        <dbReference type="SAM" id="MobiDB-lite"/>
    </source>
</evidence>
<gene>
    <name evidence="6" type="ORF">SAMN05444515_104124</name>
</gene>
<proteinExistence type="predicted"/>
<name>A0A1H7J9G3_9GAMM</name>
<keyword evidence="2 6" id="KW-0238">DNA-binding</keyword>